<dbReference type="Proteomes" id="UP000063308">
    <property type="component" value="Chromosome"/>
</dbReference>
<protein>
    <submittedName>
        <fullName evidence="2">Uncharacterized protein</fullName>
    </submittedName>
</protein>
<evidence type="ECO:0000256" key="1">
    <source>
        <dbReference type="SAM" id="MobiDB-lite"/>
    </source>
</evidence>
<name>A0A0E4BQ12_9BRAD</name>
<evidence type="ECO:0000313" key="3">
    <source>
        <dbReference type="Proteomes" id="UP000063308"/>
    </source>
</evidence>
<feature type="region of interest" description="Disordered" evidence="1">
    <location>
        <begin position="1"/>
        <end position="22"/>
    </location>
</feature>
<accession>A0A0E4BQ12</accession>
<reference evidence="2 3" key="1">
    <citation type="submission" date="2014-11" db="EMBL/GenBank/DDBJ databases">
        <title>Symbiosis island explosion on the genome of extra-slow-growing strains of soybean bradyrhizobia with massive insertion sequences.</title>
        <authorList>
            <person name="Iida T."/>
            <person name="Minamisawa K."/>
        </authorList>
    </citation>
    <scope>NUCLEOTIDE SEQUENCE [LARGE SCALE GENOMIC DNA]</scope>
    <source>
        <strain evidence="2 3">NK6</strain>
    </source>
</reference>
<evidence type="ECO:0000313" key="2">
    <source>
        <dbReference type="EMBL" id="BAR57088.1"/>
    </source>
</evidence>
<gene>
    <name evidence="2" type="ORF">NK6_3916</name>
</gene>
<organism evidence="2 3">
    <name type="scientific">Bradyrhizobium diazoefficiens</name>
    <dbReference type="NCBI Taxonomy" id="1355477"/>
    <lineage>
        <taxon>Bacteria</taxon>
        <taxon>Pseudomonadati</taxon>
        <taxon>Pseudomonadota</taxon>
        <taxon>Alphaproteobacteria</taxon>
        <taxon>Hyphomicrobiales</taxon>
        <taxon>Nitrobacteraceae</taxon>
        <taxon>Bradyrhizobium</taxon>
    </lineage>
</organism>
<dbReference type="AlphaFoldDB" id="A0A0E4BQ12"/>
<dbReference type="EMBL" id="AP014685">
    <property type="protein sequence ID" value="BAR57088.1"/>
    <property type="molecule type" value="Genomic_DNA"/>
</dbReference>
<sequence length="56" mass="6273">MAVQRGNHRTLGNDPVVRPRQSLTPFGHPAIAATAFSLRPAYDPCSRYVRRVILKN</sequence>
<proteinExistence type="predicted"/>